<evidence type="ECO:0000313" key="3">
    <source>
        <dbReference type="Proteomes" id="UP000622533"/>
    </source>
</evidence>
<dbReference type="InterPro" id="IPR039315">
    <property type="entry name" value="CheW"/>
</dbReference>
<dbReference type="InterPro" id="IPR036061">
    <property type="entry name" value="CheW-like_dom_sf"/>
</dbReference>
<dbReference type="PANTHER" id="PTHR22617:SF23">
    <property type="entry name" value="CHEMOTAXIS PROTEIN CHEW"/>
    <property type="match status" value="1"/>
</dbReference>
<keyword evidence="3" id="KW-1185">Reference proteome</keyword>
<dbReference type="SUPFAM" id="SSF50341">
    <property type="entry name" value="CheW-like"/>
    <property type="match status" value="1"/>
</dbReference>
<sequence length="177" mass="19548">MLQGNDSFSSLPINSQFRLENSPQGNNQRFLRFPLNGKVNGLLPLADLRGVIQVALTEILPVPQVAEFLLGIMNWRGEAIWILDLAALLGATHWCRREGVRNSGMAMLVQVQNQTVGLLVEQVNTIEVYDPQERLAVSASMLPARLGSFLQGYFVDSQGSPLMLIDTHVVIQALQPL</sequence>
<dbReference type="Gene3D" id="2.40.50.180">
    <property type="entry name" value="CheA-289, Domain 4"/>
    <property type="match status" value="1"/>
</dbReference>
<reference evidence="2" key="1">
    <citation type="submission" date="2020-10" db="EMBL/GenBank/DDBJ databases">
        <authorList>
            <person name="Castelo-Branco R."/>
            <person name="Eusebio N."/>
            <person name="Adriana R."/>
            <person name="Vieira A."/>
            <person name="Brugerolle De Fraissinette N."/>
            <person name="Rezende De Castro R."/>
            <person name="Schneider M.P."/>
            <person name="Vasconcelos V."/>
            <person name="Leao P.N."/>
        </authorList>
    </citation>
    <scope>NUCLEOTIDE SEQUENCE</scope>
    <source>
        <strain evidence="2">LEGE 12446</strain>
    </source>
</reference>
<dbReference type="AlphaFoldDB" id="A0A8J7CXS5"/>
<gene>
    <name evidence="2" type="ORF">IQ276_10190</name>
</gene>
<name>A0A8J7CXS5_DESMC</name>
<dbReference type="GO" id="GO:0005829">
    <property type="term" value="C:cytosol"/>
    <property type="evidence" value="ECO:0007669"/>
    <property type="project" value="TreeGrafter"/>
</dbReference>
<comment type="caution">
    <text evidence="2">The sequence shown here is derived from an EMBL/GenBank/DDBJ whole genome shotgun (WGS) entry which is preliminary data.</text>
</comment>
<dbReference type="Pfam" id="PF01584">
    <property type="entry name" value="CheW"/>
    <property type="match status" value="1"/>
</dbReference>
<dbReference type="GO" id="GO:0006935">
    <property type="term" value="P:chemotaxis"/>
    <property type="evidence" value="ECO:0007669"/>
    <property type="project" value="InterPro"/>
</dbReference>
<dbReference type="Proteomes" id="UP000622533">
    <property type="component" value="Unassembled WGS sequence"/>
</dbReference>
<feature type="domain" description="CheW-like" evidence="1">
    <location>
        <begin position="27"/>
        <end position="176"/>
    </location>
</feature>
<dbReference type="SMART" id="SM00260">
    <property type="entry name" value="CheW"/>
    <property type="match status" value="1"/>
</dbReference>
<dbReference type="PANTHER" id="PTHR22617">
    <property type="entry name" value="CHEMOTAXIS SENSOR HISTIDINE KINASE-RELATED"/>
    <property type="match status" value="1"/>
</dbReference>
<dbReference type="PROSITE" id="PS50851">
    <property type="entry name" value="CHEW"/>
    <property type="match status" value="1"/>
</dbReference>
<evidence type="ECO:0000313" key="2">
    <source>
        <dbReference type="EMBL" id="MBE9022788.1"/>
    </source>
</evidence>
<protein>
    <submittedName>
        <fullName evidence="2">Chemotaxis protein CheW</fullName>
    </submittedName>
</protein>
<evidence type="ECO:0000259" key="1">
    <source>
        <dbReference type="PROSITE" id="PS50851"/>
    </source>
</evidence>
<dbReference type="EMBL" id="JADEXS010000104">
    <property type="protein sequence ID" value="MBE9022788.1"/>
    <property type="molecule type" value="Genomic_DNA"/>
</dbReference>
<dbReference type="GO" id="GO:0007165">
    <property type="term" value="P:signal transduction"/>
    <property type="evidence" value="ECO:0007669"/>
    <property type="project" value="InterPro"/>
</dbReference>
<dbReference type="RefSeq" id="WP_193915786.1">
    <property type="nucleotide sequence ID" value="NZ_JADEXS020000001.1"/>
</dbReference>
<accession>A0A8J7CXS5</accession>
<dbReference type="InterPro" id="IPR002545">
    <property type="entry name" value="CheW-lke_dom"/>
</dbReference>
<proteinExistence type="predicted"/>
<organism evidence="2 3">
    <name type="scientific">Desmonostoc muscorum LEGE 12446</name>
    <dbReference type="NCBI Taxonomy" id="1828758"/>
    <lineage>
        <taxon>Bacteria</taxon>
        <taxon>Bacillati</taxon>
        <taxon>Cyanobacteriota</taxon>
        <taxon>Cyanophyceae</taxon>
        <taxon>Nostocales</taxon>
        <taxon>Nostocaceae</taxon>
        <taxon>Desmonostoc</taxon>
    </lineage>
</organism>